<name>A0A183I8A7_9BILA</name>
<feature type="compositionally biased region" description="Low complexity" evidence="1">
    <location>
        <begin position="87"/>
        <end position="100"/>
    </location>
</feature>
<dbReference type="AlphaFoldDB" id="A0A183I8A7"/>
<feature type="compositionally biased region" description="Basic and acidic residues" evidence="1">
    <location>
        <begin position="124"/>
        <end position="140"/>
    </location>
</feature>
<keyword evidence="3" id="KW-1185">Reference proteome</keyword>
<dbReference type="STRING" id="387005.A0A183I8A7"/>
<feature type="compositionally biased region" description="Basic and acidic residues" evidence="1">
    <location>
        <begin position="8"/>
        <end position="36"/>
    </location>
</feature>
<evidence type="ECO:0000313" key="4">
    <source>
        <dbReference type="WBParaSite" id="OFLC_0001598201-mRNA-1"/>
    </source>
</evidence>
<dbReference type="Proteomes" id="UP000267606">
    <property type="component" value="Unassembled WGS sequence"/>
</dbReference>
<feature type="region of interest" description="Disordered" evidence="1">
    <location>
        <begin position="1"/>
        <end position="46"/>
    </location>
</feature>
<reference evidence="2 3" key="2">
    <citation type="submission" date="2018-11" db="EMBL/GenBank/DDBJ databases">
        <authorList>
            <consortium name="Pathogen Informatics"/>
        </authorList>
    </citation>
    <scope>NUCLEOTIDE SEQUENCE [LARGE SCALE GENOMIC DNA]</scope>
</reference>
<organism evidence="4">
    <name type="scientific">Onchocerca flexuosa</name>
    <dbReference type="NCBI Taxonomy" id="387005"/>
    <lineage>
        <taxon>Eukaryota</taxon>
        <taxon>Metazoa</taxon>
        <taxon>Ecdysozoa</taxon>
        <taxon>Nematoda</taxon>
        <taxon>Chromadorea</taxon>
        <taxon>Rhabditida</taxon>
        <taxon>Spirurina</taxon>
        <taxon>Spiruromorpha</taxon>
        <taxon>Filarioidea</taxon>
        <taxon>Onchocercidae</taxon>
        <taxon>Onchocerca</taxon>
    </lineage>
</organism>
<dbReference type="WBParaSite" id="OFLC_0001598201-mRNA-1">
    <property type="protein sequence ID" value="OFLC_0001598201-mRNA-1"/>
    <property type="gene ID" value="OFLC_0001598201"/>
</dbReference>
<proteinExistence type="predicted"/>
<evidence type="ECO:0000256" key="1">
    <source>
        <dbReference type="SAM" id="MobiDB-lite"/>
    </source>
</evidence>
<reference evidence="4" key="1">
    <citation type="submission" date="2016-06" db="UniProtKB">
        <authorList>
            <consortium name="WormBaseParasite"/>
        </authorList>
    </citation>
    <scope>IDENTIFICATION</scope>
</reference>
<protein>
    <submittedName>
        <fullName evidence="2 4">Uncharacterized protein</fullName>
    </submittedName>
</protein>
<sequence>MKNSACVDVKKPIDDGRRSVIKDESKTLENSDKAKEEQEESLPLTFPEAALATKTEIPDEILLSQCTDNGLQIVAADTSTEDEESPTNRSSTSVRSTSSKRIGRGKGESRGRGRRRKASTPLRSNEDVIARASSEVRRISAELSDEVPNLVVDDVEPTSDEEKSSSRQENATRSHRGRSRGPGSARGTRKKRTAASRKTIPVNNSDTSDKNNRSTKGRKRKAVVNT</sequence>
<evidence type="ECO:0000313" key="3">
    <source>
        <dbReference type="Proteomes" id="UP000267606"/>
    </source>
</evidence>
<dbReference type="EMBL" id="UZAJ01043403">
    <property type="protein sequence ID" value="VDP25487.1"/>
    <property type="molecule type" value="Genomic_DNA"/>
</dbReference>
<feature type="compositionally biased region" description="Basic and acidic residues" evidence="1">
    <location>
        <begin position="160"/>
        <end position="172"/>
    </location>
</feature>
<gene>
    <name evidence="2" type="ORF">OFLC_LOCUS15969</name>
</gene>
<evidence type="ECO:0000313" key="2">
    <source>
        <dbReference type="EMBL" id="VDP25487.1"/>
    </source>
</evidence>
<feature type="compositionally biased region" description="Basic residues" evidence="1">
    <location>
        <begin position="213"/>
        <end position="226"/>
    </location>
</feature>
<feature type="region of interest" description="Disordered" evidence="1">
    <location>
        <begin position="74"/>
        <end position="226"/>
    </location>
</feature>
<accession>A0A183I8A7</accession>